<evidence type="ECO:0000259" key="2">
    <source>
        <dbReference type="PROSITE" id="PS50240"/>
    </source>
</evidence>
<proteinExistence type="predicted"/>
<evidence type="ECO:0000313" key="4">
    <source>
        <dbReference type="Proteomes" id="UP001158576"/>
    </source>
</evidence>
<keyword evidence="4" id="KW-1185">Reference proteome</keyword>
<evidence type="ECO:0000256" key="1">
    <source>
        <dbReference type="ARBA" id="ARBA00023157"/>
    </source>
</evidence>
<dbReference type="PANTHER" id="PTHR24252">
    <property type="entry name" value="ACROSIN-RELATED"/>
    <property type="match status" value="1"/>
</dbReference>
<sequence>MEAKVPIINDQTCKNQYDSFTNMNENFNEDVHICAGYGNGYQDACQGDSGGPLMCQRENSCEWYLAGVVSYGWRCGVSYGVYAEVNGFADWVHQNTGIPKNPAEGKTCNINYGEKGCEALKFDGKLYQYDAVSDSYVLKDPTLPKQTMFQFTNFWILRPGDKPSSGPGTEFIAAFRMPNDRVCKFDTEAQWSFTGLTAVETNDKLECGTQD</sequence>
<dbReference type="InterPro" id="IPR009003">
    <property type="entry name" value="Peptidase_S1_PA"/>
</dbReference>
<feature type="domain" description="Peptidase S1" evidence="2">
    <location>
        <begin position="1"/>
        <end position="97"/>
    </location>
</feature>
<dbReference type="PANTHER" id="PTHR24252:SF7">
    <property type="entry name" value="HYALIN"/>
    <property type="match status" value="1"/>
</dbReference>
<dbReference type="SUPFAM" id="SSF50494">
    <property type="entry name" value="Trypsin-like serine proteases"/>
    <property type="match status" value="1"/>
</dbReference>
<organism evidence="3 4">
    <name type="scientific">Oikopleura dioica</name>
    <name type="common">Tunicate</name>
    <dbReference type="NCBI Taxonomy" id="34765"/>
    <lineage>
        <taxon>Eukaryota</taxon>
        <taxon>Metazoa</taxon>
        <taxon>Chordata</taxon>
        <taxon>Tunicata</taxon>
        <taxon>Appendicularia</taxon>
        <taxon>Copelata</taxon>
        <taxon>Oikopleuridae</taxon>
        <taxon>Oikopleura</taxon>
    </lineage>
</organism>
<dbReference type="Gene3D" id="2.40.10.10">
    <property type="entry name" value="Trypsin-like serine proteases"/>
    <property type="match status" value="1"/>
</dbReference>
<dbReference type="InterPro" id="IPR001254">
    <property type="entry name" value="Trypsin_dom"/>
</dbReference>
<dbReference type="PROSITE" id="PS00135">
    <property type="entry name" value="TRYPSIN_SER"/>
    <property type="match status" value="1"/>
</dbReference>
<dbReference type="PROSITE" id="PS50240">
    <property type="entry name" value="TRYPSIN_DOM"/>
    <property type="match status" value="1"/>
</dbReference>
<dbReference type="InterPro" id="IPR033116">
    <property type="entry name" value="TRYPSIN_SER"/>
</dbReference>
<dbReference type="InterPro" id="IPR043504">
    <property type="entry name" value="Peptidase_S1_PA_chymotrypsin"/>
</dbReference>
<keyword evidence="1" id="KW-1015">Disulfide bond</keyword>
<evidence type="ECO:0000313" key="3">
    <source>
        <dbReference type="EMBL" id="CAG5081564.1"/>
    </source>
</evidence>
<name>A0ABN7RMV2_OIKDI</name>
<protein>
    <submittedName>
        <fullName evidence="3">Oidioi.mRNA.OKI2018_I69.PAR.g9911.t1.cds</fullName>
    </submittedName>
</protein>
<dbReference type="Proteomes" id="UP001158576">
    <property type="component" value="Chromosome PAR"/>
</dbReference>
<accession>A0ABN7RMV2</accession>
<gene>
    <name evidence="3" type="ORF">OKIOD_LOCUS1469</name>
</gene>
<dbReference type="EMBL" id="OU015568">
    <property type="protein sequence ID" value="CAG5081564.1"/>
    <property type="molecule type" value="Genomic_DNA"/>
</dbReference>
<dbReference type="Pfam" id="PF00089">
    <property type="entry name" value="Trypsin"/>
    <property type="match status" value="1"/>
</dbReference>
<reference evidence="3 4" key="1">
    <citation type="submission" date="2021-04" db="EMBL/GenBank/DDBJ databases">
        <authorList>
            <person name="Bliznina A."/>
        </authorList>
    </citation>
    <scope>NUCLEOTIDE SEQUENCE [LARGE SCALE GENOMIC DNA]</scope>
</reference>